<gene>
    <name evidence="1" type="ORF">BE21_49955</name>
</gene>
<organism evidence="1 2">
    <name type="scientific">Sorangium cellulosum</name>
    <name type="common">Polyangium cellulosum</name>
    <dbReference type="NCBI Taxonomy" id="56"/>
    <lineage>
        <taxon>Bacteria</taxon>
        <taxon>Pseudomonadati</taxon>
        <taxon>Myxococcota</taxon>
        <taxon>Polyangia</taxon>
        <taxon>Polyangiales</taxon>
        <taxon>Polyangiaceae</taxon>
        <taxon>Sorangium</taxon>
    </lineage>
</organism>
<sequence>MLLKRCASGAWAVTDELHGTGEAPDEPFLVRIPADAALALAPRILEHYRRYIAPVAMARSCKDLPAGTLKLGLLDCSDREIDDDGILVDPAIDPQNPDLDPILPDDRGVYRVRDGESRLCIEVRSSYAKPLHVTLLESGASGRVYVRESRVLVPPRGRHVFWADATPKRVGSVALPPDRAVIIDRLAAIGTTERDKDLGFLASETAFEDLLALTRDGAGYTPVGRDMGRYPPVERWTADQLIVRTSRH</sequence>
<name>A0A150TGN7_SORCE</name>
<accession>A0A150TGN7</accession>
<dbReference type="AlphaFoldDB" id="A0A150TGN7"/>
<reference evidence="1 2" key="1">
    <citation type="submission" date="2014-02" db="EMBL/GenBank/DDBJ databases">
        <title>The small core and large imbalanced accessory genome model reveals a collaborative survival strategy of Sorangium cellulosum strains in nature.</title>
        <authorList>
            <person name="Han K."/>
            <person name="Peng R."/>
            <person name="Blom J."/>
            <person name="Li Y.-Z."/>
        </authorList>
    </citation>
    <scope>NUCLEOTIDE SEQUENCE [LARGE SCALE GENOMIC DNA]</scope>
    <source>
        <strain evidence="1 2">So0007-03</strain>
    </source>
</reference>
<dbReference type="Proteomes" id="UP000075502">
    <property type="component" value="Unassembled WGS sequence"/>
</dbReference>
<protein>
    <recommendedName>
        <fullName evidence="3">DUF4384 domain-containing protein</fullName>
    </recommendedName>
</protein>
<comment type="caution">
    <text evidence="1">The sequence shown here is derived from an EMBL/GenBank/DDBJ whole genome shotgun (WGS) entry which is preliminary data.</text>
</comment>
<dbReference type="EMBL" id="JEME01002580">
    <property type="protein sequence ID" value="KYG03796.1"/>
    <property type="molecule type" value="Genomic_DNA"/>
</dbReference>
<evidence type="ECO:0000313" key="1">
    <source>
        <dbReference type="EMBL" id="KYG03796.1"/>
    </source>
</evidence>
<evidence type="ECO:0000313" key="2">
    <source>
        <dbReference type="Proteomes" id="UP000075502"/>
    </source>
</evidence>
<proteinExistence type="predicted"/>
<evidence type="ECO:0008006" key="3">
    <source>
        <dbReference type="Google" id="ProtNLM"/>
    </source>
</evidence>